<reference evidence="2" key="1">
    <citation type="journal article" date="2020" name="bioRxiv">
        <title>Chromosome-level reference genome of the European wasp spider Argiope bruennichi: a resource for studies on range expansion and evolutionary adaptation.</title>
        <authorList>
            <person name="Sheffer M.M."/>
            <person name="Hoppe A."/>
            <person name="Krehenwinkel H."/>
            <person name="Uhl G."/>
            <person name="Kuss A.W."/>
            <person name="Jensen L."/>
            <person name="Jensen C."/>
            <person name="Gillespie R.G."/>
            <person name="Hoff K.J."/>
            <person name="Prost S."/>
        </authorList>
    </citation>
    <scope>NUCLEOTIDE SEQUENCE</scope>
</reference>
<gene>
    <name evidence="2" type="ORF">HNY73_006092</name>
</gene>
<dbReference type="Proteomes" id="UP000807504">
    <property type="component" value="Unassembled WGS sequence"/>
</dbReference>
<evidence type="ECO:0000313" key="3">
    <source>
        <dbReference type="Proteomes" id="UP000807504"/>
    </source>
</evidence>
<evidence type="ECO:0000256" key="1">
    <source>
        <dbReference type="SAM" id="MobiDB-lite"/>
    </source>
</evidence>
<name>A0A8T0FIT8_ARGBR</name>
<sequence length="113" mass="12987">MGFARTFSCANHKATIAHGTSNIRTVSSQSVVEKIRRKRVKPQRFNSSTDDELEMPKGGSKKKMFHAPIPSFLKEKNLFSFISAEISVCIQKKDRNLYLLTEFSSVWRTYKKI</sequence>
<dbReference type="AlphaFoldDB" id="A0A8T0FIT8"/>
<accession>A0A8T0FIT8</accession>
<evidence type="ECO:0000313" key="2">
    <source>
        <dbReference type="EMBL" id="KAF8791177.1"/>
    </source>
</evidence>
<keyword evidence="3" id="KW-1185">Reference proteome</keyword>
<comment type="caution">
    <text evidence="2">The sequence shown here is derived from an EMBL/GenBank/DDBJ whole genome shotgun (WGS) entry which is preliminary data.</text>
</comment>
<dbReference type="EMBL" id="JABXBU010000011">
    <property type="protein sequence ID" value="KAF8791177.1"/>
    <property type="molecule type" value="Genomic_DNA"/>
</dbReference>
<reference evidence="2" key="2">
    <citation type="submission" date="2020-06" db="EMBL/GenBank/DDBJ databases">
        <authorList>
            <person name="Sheffer M."/>
        </authorList>
    </citation>
    <scope>NUCLEOTIDE SEQUENCE</scope>
</reference>
<proteinExistence type="predicted"/>
<feature type="region of interest" description="Disordered" evidence="1">
    <location>
        <begin position="37"/>
        <end position="61"/>
    </location>
</feature>
<protein>
    <submittedName>
        <fullName evidence="2">Uncharacterized protein</fullName>
    </submittedName>
</protein>
<organism evidence="2 3">
    <name type="scientific">Argiope bruennichi</name>
    <name type="common">Wasp spider</name>
    <name type="synonym">Aranea bruennichi</name>
    <dbReference type="NCBI Taxonomy" id="94029"/>
    <lineage>
        <taxon>Eukaryota</taxon>
        <taxon>Metazoa</taxon>
        <taxon>Ecdysozoa</taxon>
        <taxon>Arthropoda</taxon>
        <taxon>Chelicerata</taxon>
        <taxon>Arachnida</taxon>
        <taxon>Araneae</taxon>
        <taxon>Araneomorphae</taxon>
        <taxon>Entelegynae</taxon>
        <taxon>Araneoidea</taxon>
        <taxon>Araneidae</taxon>
        <taxon>Argiope</taxon>
    </lineage>
</organism>